<evidence type="ECO:0000313" key="3">
    <source>
        <dbReference type="Proteomes" id="UP000781932"/>
    </source>
</evidence>
<name>A0A9P6LFE4_9PEZI</name>
<dbReference type="InterPro" id="IPR000182">
    <property type="entry name" value="GNAT_dom"/>
</dbReference>
<comment type="caution">
    <text evidence="2">The sequence shown here is derived from an EMBL/GenBank/DDBJ whole genome shotgun (WGS) entry which is preliminary data.</text>
</comment>
<proteinExistence type="predicted"/>
<accession>A0A9P6LFE4</accession>
<reference evidence="2" key="1">
    <citation type="submission" date="2020-03" db="EMBL/GenBank/DDBJ databases">
        <authorList>
            <person name="He L."/>
        </authorList>
    </citation>
    <scope>NUCLEOTIDE SEQUENCE</scope>
    <source>
        <strain evidence="2">CkLH20</strain>
    </source>
</reference>
<dbReference type="AlphaFoldDB" id="A0A9P6LFE4"/>
<sequence>MPQIHIRDAGLSPDDATFIVEAFDSTLPHLEAVGSGEMWGPTPFSQKDGFADETAKDVRASETYRTTGEGEALRIFVAEVELGTEAAATAAAGATPHGLRCRVAEDDGARSLAVGAAFVRERWVPDHIGKQFHVDGIRDALEGREDFVFLDVVVTDYRAGEMREGAGGALVGRAMEYGVEKGKRVLYLDAWAGNERKLVKLYEKMGFSVVAEFEMRRANGSSWPGVLMQLNLGD</sequence>
<dbReference type="PROSITE" id="PS51186">
    <property type="entry name" value="GNAT"/>
    <property type="match status" value="1"/>
</dbReference>
<dbReference type="InterPro" id="IPR016181">
    <property type="entry name" value="Acyl_CoA_acyltransferase"/>
</dbReference>
<keyword evidence="3" id="KW-1185">Reference proteome</keyword>
<dbReference type="Gene3D" id="3.40.630.30">
    <property type="match status" value="1"/>
</dbReference>
<dbReference type="GO" id="GO:0016747">
    <property type="term" value="F:acyltransferase activity, transferring groups other than amino-acyl groups"/>
    <property type="evidence" value="ECO:0007669"/>
    <property type="project" value="InterPro"/>
</dbReference>
<dbReference type="SUPFAM" id="SSF55729">
    <property type="entry name" value="Acyl-CoA N-acyltransferases (Nat)"/>
    <property type="match status" value="1"/>
</dbReference>
<dbReference type="OrthoDB" id="2821191at2759"/>
<reference evidence="2" key="2">
    <citation type="submission" date="2020-11" db="EMBL/GenBank/DDBJ databases">
        <title>Whole genome sequencing of Colletotrichum sp.</title>
        <authorList>
            <person name="Li H."/>
        </authorList>
    </citation>
    <scope>NUCLEOTIDE SEQUENCE</scope>
    <source>
        <strain evidence="2">CkLH20</strain>
    </source>
</reference>
<dbReference type="RefSeq" id="XP_038739703.1">
    <property type="nucleotide sequence ID" value="XM_038895041.1"/>
</dbReference>
<feature type="domain" description="N-acetyltransferase" evidence="1">
    <location>
        <begin position="62"/>
        <end position="233"/>
    </location>
</feature>
<evidence type="ECO:0000259" key="1">
    <source>
        <dbReference type="PROSITE" id="PS51186"/>
    </source>
</evidence>
<protein>
    <submittedName>
        <fullName evidence="2">Acetyltransferase</fullName>
    </submittedName>
</protein>
<gene>
    <name evidence="2" type="ORF">CkaCkLH20_12328</name>
</gene>
<dbReference type="Proteomes" id="UP000781932">
    <property type="component" value="Unassembled WGS sequence"/>
</dbReference>
<dbReference type="EMBL" id="JAATWM020000057">
    <property type="protein sequence ID" value="KAF9870242.1"/>
    <property type="molecule type" value="Genomic_DNA"/>
</dbReference>
<evidence type="ECO:0000313" key="2">
    <source>
        <dbReference type="EMBL" id="KAF9870242.1"/>
    </source>
</evidence>
<dbReference type="GeneID" id="62168115"/>
<organism evidence="2 3">
    <name type="scientific">Colletotrichum karsti</name>
    <dbReference type="NCBI Taxonomy" id="1095194"/>
    <lineage>
        <taxon>Eukaryota</taxon>
        <taxon>Fungi</taxon>
        <taxon>Dikarya</taxon>
        <taxon>Ascomycota</taxon>
        <taxon>Pezizomycotina</taxon>
        <taxon>Sordariomycetes</taxon>
        <taxon>Hypocreomycetidae</taxon>
        <taxon>Glomerellales</taxon>
        <taxon>Glomerellaceae</taxon>
        <taxon>Colletotrichum</taxon>
        <taxon>Colletotrichum boninense species complex</taxon>
    </lineage>
</organism>